<gene>
    <name evidence="1" type="ORF">PUN28_013445</name>
</gene>
<protein>
    <submittedName>
        <fullName evidence="1">Uncharacterized protein</fullName>
    </submittedName>
</protein>
<evidence type="ECO:0000313" key="2">
    <source>
        <dbReference type="Proteomes" id="UP001430953"/>
    </source>
</evidence>
<name>A0AAW2F3G6_9HYME</name>
<organism evidence="1 2">
    <name type="scientific">Cardiocondyla obscurior</name>
    <dbReference type="NCBI Taxonomy" id="286306"/>
    <lineage>
        <taxon>Eukaryota</taxon>
        <taxon>Metazoa</taxon>
        <taxon>Ecdysozoa</taxon>
        <taxon>Arthropoda</taxon>
        <taxon>Hexapoda</taxon>
        <taxon>Insecta</taxon>
        <taxon>Pterygota</taxon>
        <taxon>Neoptera</taxon>
        <taxon>Endopterygota</taxon>
        <taxon>Hymenoptera</taxon>
        <taxon>Apocrita</taxon>
        <taxon>Aculeata</taxon>
        <taxon>Formicoidea</taxon>
        <taxon>Formicidae</taxon>
        <taxon>Myrmicinae</taxon>
        <taxon>Cardiocondyla</taxon>
    </lineage>
</organism>
<dbReference type="EMBL" id="JADYXP020000014">
    <property type="protein sequence ID" value="KAL0109775.1"/>
    <property type="molecule type" value="Genomic_DNA"/>
</dbReference>
<keyword evidence="2" id="KW-1185">Reference proteome</keyword>
<accession>A0AAW2F3G6</accession>
<dbReference type="Proteomes" id="UP001430953">
    <property type="component" value="Unassembled WGS sequence"/>
</dbReference>
<dbReference type="AlphaFoldDB" id="A0AAW2F3G6"/>
<proteinExistence type="predicted"/>
<comment type="caution">
    <text evidence="1">The sequence shown here is derived from an EMBL/GenBank/DDBJ whole genome shotgun (WGS) entry which is preliminary data.</text>
</comment>
<sequence>MPSSPFISPVPERESVRSAISAVCVFPTEVPRNQFRSFKIDSIDSIFFFFPSLWSFRKNSNNSNISVDRRRKNNIEVCGYFRYGICA</sequence>
<evidence type="ECO:0000313" key="1">
    <source>
        <dbReference type="EMBL" id="KAL0109775.1"/>
    </source>
</evidence>
<reference evidence="1 2" key="1">
    <citation type="submission" date="2023-03" db="EMBL/GenBank/DDBJ databases">
        <title>High recombination rates correlate with genetic variation in Cardiocondyla obscurior ants.</title>
        <authorList>
            <person name="Errbii M."/>
        </authorList>
    </citation>
    <scope>NUCLEOTIDE SEQUENCE [LARGE SCALE GENOMIC DNA]</scope>
    <source>
        <strain evidence="1">Alpha-2009</strain>
        <tissue evidence="1">Whole body</tissue>
    </source>
</reference>